<organism evidence="2 3">
    <name type="scientific">Calocera viscosa (strain TUFC12733)</name>
    <dbReference type="NCBI Taxonomy" id="1330018"/>
    <lineage>
        <taxon>Eukaryota</taxon>
        <taxon>Fungi</taxon>
        <taxon>Dikarya</taxon>
        <taxon>Basidiomycota</taxon>
        <taxon>Agaricomycotina</taxon>
        <taxon>Dacrymycetes</taxon>
        <taxon>Dacrymycetales</taxon>
        <taxon>Dacrymycetaceae</taxon>
        <taxon>Calocera</taxon>
    </lineage>
</organism>
<proteinExistence type="predicted"/>
<dbReference type="CDD" id="cd02440">
    <property type="entry name" value="AdoMet_MTases"/>
    <property type="match status" value="1"/>
</dbReference>
<sequence length="266" mass="30177">MPPLFDKILQYLPLPRVLSPLPDFMLAISVGLLPTLYALWSDPSLLFHFKRLQQVFQSNFWGFFGPEVDKGGAPVKIVLLPYAEGVVLEIGAGHGHSLKYMKRDKITKYYALEPNTDMWPELRKALVDAGFSEEKGEAVILPYGAGDVSKIVEQLGGENQVDTLISVLVLCSVPDAKDVLPELCQRLLKKGGSLLMYEHCLSPVPSSRLYQRLWTPIWSIVFDGCRLDKDTMTWVNQIKWSDKHVWRKEGEPEWSLFFHGVGRFTL</sequence>
<dbReference type="STRING" id="1330018.A0A167Q8V8"/>
<dbReference type="OrthoDB" id="540004at2759"/>
<keyword evidence="3" id="KW-1185">Reference proteome</keyword>
<dbReference type="InterPro" id="IPR029063">
    <property type="entry name" value="SAM-dependent_MTases_sf"/>
</dbReference>
<gene>
    <name evidence="2" type="ORF">CALVIDRAFT_534519</name>
</gene>
<dbReference type="Gene3D" id="3.40.50.150">
    <property type="entry name" value="Vaccinia Virus protein VP39"/>
    <property type="match status" value="1"/>
</dbReference>
<dbReference type="SUPFAM" id="SSF53335">
    <property type="entry name" value="S-adenosyl-L-methionine-dependent methyltransferases"/>
    <property type="match status" value="1"/>
</dbReference>
<dbReference type="Pfam" id="PF08241">
    <property type="entry name" value="Methyltransf_11"/>
    <property type="match status" value="1"/>
</dbReference>
<feature type="domain" description="Methyltransferase type 11" evidence="1">
    <location>
        <begin position="88"/>
        <end position="195"/>
    </location>
</feature>
<accession>A0A167Q8V8</accession>
<dbReference type="InterPro" id="IPR052356">
    <property type="entry name" value="Thiol_S-MT"/>
</dbReference>
<evidence type="ECO:0000313" key="2">
    <source>
        <dbReference type="EMBL" id="KZO99532.1"/>
    </source>
</evidence>
<reference evidence="2 3" key="1">
    <citation type="journal article" date="2016" name="Mol. Biol. Evol.">
        <title>Comparative Genomics of Early-Diverging Mushroom-Forming Fungi Provides Insights into the Origins of Lignocellulose Decay Capabilities.</title>
        <authorList>
            <person name="Nagy L.G."/>
            <person name="Riley R."/>
            <person name="Tritt A."/>
            <person name="Adam C."/>
            <person name="Daum C."/>
            <person name="Floudas D."/>
            <person name="Sun H."/>
            <person name="Yadav J.S."/>
            <person name="Pangilinan J."/>
            <person name="Larsson K.H."/>
            <person name="Matsuura K."/>
            <person name="Barry K."/>
            <person name="Labutti K."/>
            <person name="Kuo R."/>
            <person name="Ohm R.A."/>
            <person name="Bhattacharya S.S."/>
            <person name="Shirouzu T."/>
            <person name="Yoshinaga Y."/>
            <person name="Martin F.M."/>
            <person name="Grigoriev I.V."/>
            <person name="Hibbett D.S."/>
        </authorList>
    </citation>
    <scope>NUCLEOTIDE SEQUENCE [LARGE SCALE GENOMIC DNA]</scope>
    <source>
        <strain evidence="2 3">TUFC12733</strain>
    </source>
</reference>
<evidence type="ECO:0000259" key="1">
    <source>
        <dbReference type="Pfam" id="PF08241"/>
    </source>
</evidence>
<dbReference type="InterPro" id="IPR013216">
    <property type="entry name" value="Methyltransf_11"/>
</dbReference>
<dbReference type="AlphaFoldDB" id="A0A167Q8V8"/>
<dbReference type="Proteomes" id="UP000076738">
    <property type="component" value="Unassembled WGS sequence"/>
</dbReference>
<evidence type="ECO:0000313" key="3">
    <source>
        <dbReference type="Proteomes" id="UP000076738"/>
    </source>
</evidence>
<dbReference type="EMBL" id="KV417272">
    <property type="protein sequence ID" value="KZO99532.1"/>
    <property type="molecule type" value="Genomic_DNA"/>
</dbReference>
<dbReference type="GO" id="GO:0008757">
    <property type="term" value="F:S-adenosylmethionine-dependent methyltransferase activity"/>
    <property type="evidence" value="ECO:0007669"/>
    <property type="project" value="InterPro"/>
</dbReference>
<dbReference type="PANTHER" id="PTHR45036">
    <property type="entry name" value="METHYLTRANSFERASE LIKE 7B"/>
    <property type="match status" value="1"/>
</dbReference>
<name>A0A167Q8V8_CALVF</name>
<dbReference type="PANTHER" id="PTHR45036:SF1">
    <property type="entry name" value="METHYLTRANSFERASE LIKE 7A"/>
    <property type="match status" value="1"/>
</dbReference>
<protein>
    <recommendedName>
        <fullName evidence="1">Methyltransferase type 11 domain-containing protein</fullName>
    </recommendedName>
</protein>